<keyword evidence="8 12" id="KW-0472">Membrane</keyword>
<comment type="caution">
    <text evidence="13">The sequence shown here is derived from an EMBL/GenBank/DDBJ whole genome shotgun (WGS) entry which is preliminary data.</text>
</comment>
<evidence type="ECO:0000256" key="11">
    <source>
        <dbReference type="RuleBase" id="RU000679"/>
    </source>
</evidence>
<name>A0A3M7P7F8_BRAPC</name>
<organism evidence="13 14">
    <name type="scientific">Brachionus plicatilis</name>
    <name type="common">Marine rotifer</name>
    <name type="synonym">Brachionus muelleri</name>
    <dbReference type="NCBI Taxonomy" id="10195"/>
    <lineage>
        <taxon>Eukaryota</taxon>
        <taxon>Metazoa</taxon>
        <taxon>Spiralia</taxon>
        <taxon>Gnathifera</taxon>
        <taxon>Rotifera</taxon>
        <taxon>Eurotatoria</taxon>
        <taxon>Monogononta</taxon>
        <taxon>Pseudotrocha</taxon>
        <taxon>Ploima</taxon>
        <taxon>Brachionidae</taxon>
        <taxon>Brachionus</taxon>
    </lineage>
</organism>
<evidence type="ECO:0000256" key="5">
    <source>
        <dbReference type="ARBA" id="ARBA00022989"/>
    </source>
</evidence>
<evidence type="ECO:0000256" key="4">
    <source>
        <dbReference type="ARBA" id="ARBA00022692"/>
    </source>
</evidence>
<feature type="transmembrane region" description="Helical" evidence="12">
    <location>
        <begin position="31"/>
        <end position="53"/>
    </location>
</feature>
<protein>
    <submittedName>
        <fullName evidence="13">Acid-sensing ion channel 1 isoform X2</fullName>
    </submittedName>
</protein>
<dbReference type="GO" id="GO:0005886">
    <property type="term" value="C:plasma membrane"/>
    <property type="evidence" value="ECO:0007669"/>
    <property type="project" value="TreeGrafter"/>
</dbReference>
<dbReference type="PRINTS" id="PR01078">
    <property type="entry name" value="AMINACHANNEL"/>
</dbReference>
<dbReference type="GO" id="GO:0015280">
    <property type="term" value="F:ligand-gated sodium channel activity"/>
    <property type="evidence" value="ECO:0007669"/>
    <property type="project" value="TreeGrafter"/>
</dbReference>
<proteinExistence type="inferred from homology"/>
<dbReference type="PANTHER" id="PTHR11690:SF248">
    <property type="entry name" value="PICKPOCKET 17, ISOFORM A"/>
    <property type="match status" value="1"/>
</dbReference>
<comment type="subcellular location">
    <subcellularLocation>
        <location evidence="1">Membrane</location>
        <topology evidence="1">Multi-pass membrane protein</topology>
    </subcellularLocation>
</comment>
<sequence>KKPASIRQVVFDGIISSTCHGIPNIFKSTRLALQLLWVACSLLSAAGCCFLIFQNISKYLKFEVTTKIRVKNEYTTLFPAVTICNINFFTSETSAQFLSFCPEILDPSAQNWYDFQIEYRNCLVQQGLMNHSYKSMYGDAREKLIYAQWFNDETLNLDEFVYYFHSEYGNCYTFNSGFSQNGSRVPIKKAYRSKRSDGLILNLNFEIHEGLKEFIADVGGVIFVHNQTSSPYSVNGILVGTKFTTNIGLKRTFARSEPKPYSKCDGSTEKPESHKSELYKLITLHQE</sequence>
<accession>A0A3M7P7F8</accession>
<evidence type="ECO:0000313" key="14">
    <source>
        <dbReference type="Proteomes" id="UP000276133"/>
    </source>
</evidence>
<comment type="similarity">
    <text evidence="11">Belongs to the amiloride-sensitive sodium channel (TC 1.A.6) family.</text>
</comment>
<evidence type="ECO:0000256" key="12">
    <source>
        <dbReference type="SAM" id="Phobius"/>
    </source>
</evidence>
<keyword evidence="14" id="KW-1185">Reference proteome</keyword>
<keyword evidence="2 11" id="KW-0813">Transport</keyword>
<evidence type="ECO:0000256" key="8">
    <source>
        <dbReference type="ARBA" id="ARBA00023136"/>
    </source>
</evidence>
<keyword evidence="5 12" id="KW-1133">Transmembrane helix</keyword>
<keyword evidence="4 11" id="KW-0812">Transmembrane</keyword>
<gene>
    <name evidence="13" type="ORF">BpHYR1_020431</name>
</gene>
<evidence type="ECO:0000256" key="9">
    <source>
        <dbReference type="ARBA" id="ARBA00023201"/>
    </source>
</evidence>
<evidence type="ECO:0000313" key="13">
    <source>
        <dbReference type="EMBL" id="RMZ94730.1"/>
    </source>
</evidence>
<dbReference type="Pfam" id="PF00858">
    <property type="entry name" value="ASC"/>
    <property type="match status" value="1"/>
</dbReference>
<feature type="non-terminal residue" evidence="13">
    <location>
        <position position="1"/>
    </location>
</feature>
<dbReference type="InterPro" id="IPR001873">
    <property type="entry name" value="ENaC"/>
</dbReference>
<keyword evidence="9 11" id="KW-0739">Sodium transport</keyword>
<evidence type="ECO:0000256" key="3">
    <source>
        <dbReference type="ARBA" id="ARBA00022461"/>
    </source>
</evidence>
<dbReference type="Proteomes" id="UP000276133">
    <property type="component" value="Unassembled WGS sequence"/>
</dbReference>
<evidence type="ECO:0000256" key="2">
    <source>
        <dbReference type="ARBA" id="ARBA00022448"/>
    </source>
</evidence>
<dbReference type="Gene3D" id="2.60.470.10">
    <property type="entry name" value="Acid-sensing ion channels like domains"/>
    <property type="match status" value="1"/>
</dbReference>
<evidence type="ECO:0000256" key="7">
    <source>
        <dbReference type="ARBA" id="ARBA00023065"/>
    </source>
</evidence>
<evidence type="ECO:0000256" key="10">
    <source>
        <dbReference type="ARBA" id="ARBA00023303"/>
    </source>
</evidence>
<keyword evidence="7 11" id="KW-0406">Ion transport</keyword>
<keyword evidence="10 11" id="KW-0407">Ion channel</keyword>
<dbReference type="PANTHER" id="PTHR11690">
    <property type="entry name" value="AMILORIDE-SENSITIVE SODIUM CHANNEL-RELATED"/>
    <property type="match status" value="1"/>
</dbReference>
<keyword evidence="6" id="KW-0915">Sodium</keyword>
<dbReference type="OrthoDB" id="6021021at2759"/>
<keyword evidence="3 11" id="KW-0894">Sodium channel</keyword>
<reference evidence="13 14" key="1">
    <citation type="journal article" date="2018" name="Sci. Rep.">
        <title>Genomic signatures of local adaptation to the degree of environmental predictability in rotifers.</title>
        <authorList>
            <person name="Franch-Gras L."/>
            <person name="Hahn C."/>
            <person name="Garcia-Roger E.M."/>
            <person name="Carmona M.J."/>
            <person name="Serra M."/>
            <person name="Gomez A."/>
        </authorList>
    </citation>
    <scope>NUCLEOTIDE SEQUENCE [LARGE SCALE GENOMIC DNA]</scope>
    <source>
        <strain evidence="13">HYR1</strain>
    </source>
</reference>
<evidence type="ECO:0000256" key="6">
    <source>
        <dbReference type="ARBA" id="ARBA00023053"/>
    </source>
</evidence>
<dbReference type="AlphaFoldDB" id="A0A3M7P7F8"/>
<dbReference type="EMBL" id="REGN01012846">
    <property type="protein sequence ID" value="RMZ94730.1"/>
    <property type="molecule type" value="Genomic_DNA"/>
</dbReference>
<evidence type="ECO:0000256" key="1">
    <source>
        <dbReference type="ARBA" id="ARBA00004141"/>
    </source>
</evidence>